<dbReference type="InterPro" id="IPR036291">
    <property type="entry name" value="NAD(P)-bd_dom_sf"/>
</dbReference>
<evidence type="ECO:0000256" key="1">
    <source>
        <dbReference type="ARBA" id="ARBA00006484"/>
    </source>
</evidence>
<dbReference type="RefSeq" id="WP_074294465.1">
    <property type="nucleotide sequence ID" value="NZ_FSRU01000001.1"/>
</dbReference>
<dbReference type="Proteomes" id="UP000185151">
    <property type="component" value="Unassembled WGS sequence"/>
</dbReference>
<name>A0A1N6GTU0_9BURK</name>
<accession>A0A1N6GTU0</accession>
<evidence type="ECO:0000256" key="3">
    <source>
        <dbReference type="RuleBase" id="RU000363"/>
    </source>
</evidence>
<organism evidence="4 5">
    <name type="scientific">Paraburkholderia phenazinium</name>
    <dbReference type="NCBI Taxonomy" id="60549"/>
    <lineage>
        <taxon>Bacteria</taxon>
        <taxon>Pseudomonadati</taxon>
        <taxon>Pseudomonadota</taxon>
        <taxon>Betaproteobacteria</taxon>
        <taxon>Burkholderiales</taxon>
        <taxon>Burkholderiaceae</taxon>
        <taxon>Paraburkholderia</taxon>
    </lineage>
</organism>
<dbReference type="OrthoDB" id="9789083at2"/>
<sequence>MMNRDNPVWLITGCSTGFGRELAKLVLARGWRAVVTARDASKVADIAEGHAGQALVLPLDVTDRGQIDAAVAATKERFGRIDVLVNNAGYGYLAAIEEGEDAAVREMFEANVFGLVDMTKAVLPVMRKQRSGLIVNVSSIGGLTSFAATGYYHGTKYAVEGISESLATEVKPLGIDVLIVEPGPFRTNWAGPSIKQSATQIDDYAATAGERRKQTAARSGNQAGDPVRAAQAIIDAALSDTPPLRLLLGKTALELARKKLDFLRKDFDTWEATTVGADFPEDGKNKGAPL</sequence>
<dbReference type="Pfam" id="PF00106">
    <property type="entry name" value="adh_short"/>
    <property type="match status" value="1"/>
</dbReference>
<dbReference type="AlphaFoldDB" id="A0A1N6GTU0"/>
<dbReference type="InterPro" id="IPR051911">
    <property type="entry name" value="SDR_oxidoreductase"/>
</dbReference>
<proteinExistence type="inferred from homology"/>
<dbReference type="NCBIfam" id="NF006114">
    <property type="entry name" value="PRK08263.1"/>
    <property type="match status" value="1"/>
</dbReference>
<dbReference type="NCBIfam" id="NF004824">
    <property type="entry name" value="PRK06180.1"/>
    <property type="match status" value="1"/>
</dbReference>
<reference evidence="4 5" key="1">
    <citation type="submission" date="2016-11" db="EMBL/GenBank/DDBJ databases">
        <authorList>
            <person name="Jaros S."/>
            <person name="Januszkiewicz K."/>
            <person name="Wedrychowicz H."/>
        </authorList>
    </citation>
    <scope>NUCLEOTIDE SEQUENCE [LARGE SCALE GENOMIC DNA]</scope>
    <source>
        <strain evidence="4 5">GAS95</strain>
    </source>
</reference>
<dbReference type="Gene3D" id="3.40.50.720">
    <property type="entry name" value="NAD(P)-binding Rossmann-like Domain"/>
    <property type="match status" value="1"/>
</dbReference>
<comment type="similarity">
    <text evidence="1 3">Belongs to the short-chain dehydrogenases/reductases (SDR) family.</text>
</comment>
<keyword evidence="5" id="KW-1185">Reference proteome</keyword>
<dbReference type="CDD" id="cd05374">
    <property type="entry name" value="17beta-HSD-like_SDR_c"/>
    <property type="match status" value="1"/>
</dbReference>
<dbReference type="InterPro" id="IPR002347">
    <property type="entry name" value="SDR_fam"/>
</dbReference>
<dbReference type="PRINTS" id="PR00080">
    <property type="entry name" value="SDRFAMILY"/>
</dbReference>
<dbReference type="GO" id="GO:0016491">
    <property type="term" value="F:oxidoreductase activity"/>
    <property type="evidence" value="ECO:0007669"/>
    <property type="project" value="UniProtKB-KW"/>
</dbReference>
<gene>
    <name evidence="4" type="ORF">SAMN05444165_0961</name>
</gene>
<evidence type="ECO:0000256" key="2">
    <source>
        <dbReference type="ARBA" id="ARBA00023002"/>
    </source>
</evidence>
<dbReference type="PANTHER" id="PTHR43976:SF16">
    <property type="entry name" value="SHORT-CHAIN DEHYDROGENASE_REDUCTASE FAMILY PROTEIN"/>
    <property type="match status" value="1"/>
</dbReference>
<evidence type="ECO:0000313" key="5">
    <source>
        <dbReference type="Proteomes" id="UP000185151"/>
    </source>
</evidence>
<dbReference type="PANTHER" id="PTHR43976">
    <property type="entry name" value="SHORT CHAIN DEHYDROGENASE"/>
    <property type="match status" value="1"/>
</dbReference>
<keyword evidence="2" id="KW-0560">Oxidoreductase</keyword>
<evidence type="ECO:0000313" key="4">
    <source>
        <dbReference type="EMBL" id="SIO10918.1"/>
    </source>
</evidence>
<dbReference type="EMBL" id="FSRU01000001">
    <property type="protein sequence ID" value="SIO10918.1"/>
    <property type="molecule type" value="Genomic_DNA"/>
</dbReference>
<dbReference type="PRINTS" id="PR00081">
    <property type="entry name" value="GDHRDH"/>
</dbReference>
<protein>
    <submittedName>
        <fullName evidence="4">Short-chain dehydrogenase</fullName>
    </submittedName>
</protein>
<dbReference type="SUPFAM" id="SSF51735">
    <property type="entry name" value="NAD(P)-binding Rossmann-fold domains"/>
    <property type="match status" value="1"/>
</dbReference>